<comment type="caution">
    <text evidence="10">Lacks conserved residue(s) required for the propagation of feature annotation.</text>
</comment>
<keyword evidence="7 11" id="KW-0862">Zinc</keyword>
<evidence type="ECO:0000256" key="9">
    <source>
        <dbReference type="PIRSR" id="PIRSR601548-8"/>
    </source>
</evidence>
<evidence type="ECO:0000256" key="6">
    <source>
        <dbReference type="PIRSR" id="PIRSR601548-2"/>
    </source>
</evidence>
<keyword evidence="11" id="KW-0378">Hydrolase</keyword>
<evidence type="ECO:0000256" key="4">
    <source>
        <dbReference type="ARBA" id="ARBA00023180"/>
    </source>
</evidence>
<dbReference type="OrthoDB" id="10029630at2759"/>
<dbReference type="Gene3D" id="1.10.1370.30">
    <property type="match status" value="1"/>
</dbReference>
<dbReference type="Proteomes" id="UP000678393">
    <property type="component" value="Unassembled WGS sequence"/>
</dbReference>
<dbReference type="Pfam" id="PF01401">
    <property type="entry name" value="Peptidase_M2"/>
    <property type="match status" value="1"/>
</dbReference>
<comment type="similarity">
    <text evidence="1 10 11">Belongs to the peptidase M2 family.</text>
</comment>
<dbReference type="EMBL" id="CAJHNH020000364">
    <property type="protein sequence ID" value="CAG5117199.1"/>
    <property type="molecule type" value="Genomic_DNA"/>
</dbReference>
<keyword evidence="13" id="KW-1185">Reference proteome</keyword>
<dbReference type="GO" id="GO:0046872">
    <property type="term" value="F:metal ion binding"/>
    <property type="evidence" value="ECO:0007669"/>
    <property type="project" value="UniProtKB-KW"/>
</dbReference>
<dbReference type="PRINTS" id="PR00791">
    <property type="entry name" value="PEPDIPTASEA"/>
</dbReference>
<sequence length="532" mass="62010">SKEQMAVAKFKRTMRTLALQFRISTLSSGTQRQLYKITNIGVLAEPDIKKVKKLFKIKNDMEAMYSKAKFCLNPKKCFPLSPEVLELNNLRLNFWNNWRNITGRKMKNNFKKYVKLSNAAVKVLGEWQQLSQCCKDLADHMIIAYEVNNLVPEVYHLMEKVGPLYRQLHAYVRHVLKKEYGAKLFPSTGQIPAHLLGNMWADRWDSLNYLVQPFKKKTELYFQRELTRQNYTVRKMLQTAEDFIVSLGLNKIFPSFWELSSLDPPKGEGKVMCLTTLMDFPKRKDLSSEPTKDFVTIHRQMGKMAYYMTRRDQPFIFRDDANEAFHEAVGGVIALSAQTPKHLKKLNLIQTVPTDEGKTWRYSPTSFWYIVDNWRWSVLNGTTAAKNYNKYWWQLRCEVQGVSQPIRRTKDDFDPGSTYDIAAGLQFMRTFLGTILQFQFYKVACQAANHQGPLHRCDIYGNAEAGEKLRSMMKLGSSEPWWKLMESLTGEKNIDPGPMMEYFKPLFEFLKKKTEKTSGGKRHVNNKIFLTF</sequence>
<dbReference type="PANTHER" id="PTHR10514:SF27">
    <property type="entry name" value="ANGIOTENSIN-CONVERTING ENZYME"/>
    <property type="match status" value="1"/>
</dbReference>
<dbReference type="InterPro" id="IPR001548">
    <property type="entry name" value="Peptidase_M2"/>
</dbReference>
<keyword evidence="11" id="KW-0121">Carboxypeptidase</keyword>
<protein>
    <recommendedName>
        <fullName evidence="11">Angiotensin-converting enzyme</fullName>
        <ecNumber evidence="11">3.4.-.-</ecNumber>
    </recommendedName>
</protein>
<keyword evidence="4 5" id="KW-0325">Glycoprotein</keyword>
<organism evidence="12 13">
    <name type="scientific">Candidula unifasciata</name>
    <dbReference type="NCBI Taxonomy" id="100452"/>
    <lineage>
        <taxon>Eukaryota</taxon>
        <taxon>Metazoa</taxon>
        <taxon>Spiralia</taxon>
        <taxon>Lophotrochozoa</taxon>
        <taxon>Mollusca</taxon>
        <taxon>Gastropoda</taxon>
        <taxon>Heterobranchia</taxon>
        <taxon>Euthyneura</taxon>
        <taxon>Panpulmonata</taxon>
        <taxon>Eupulmonata</taxon>
        <taxon>Stylommatophora</taxon>
        <taxon>Helicina</taxon>
        <taxon>Helicoidea</taxon>
        <taxon>Geomitridae</taxon>
        <taxon>Candidula</taxon>
    </lineage>
</organism>
<evidence type="ECO:0000256" key="8">
    <source>
        <dbReference type="PIRSR" id="PIRSR601548-4"/>
    </source>
</evidence>
<keyword evidence="3 8" id="KW-1015">Disulfide bond</keyword>
<evidence type="ECO:0000256" key="5">
    <source>
        <dbReference type="PIRSR" id="PIRSR601548-10"/>
    </source>
</evidence>
<dbReference type="CDD" id="cd06461">
    <property type="entry name" value="M2_ACE"/>
    <property type="match status" value="1"/>
</dbReference>
<evidence type="ECO:0000313" key="12">
    <source>
        <dbReference type="EMBL" id="CAG5117199.1"/>
    </source>
</evidence>
<evidence type="ECO:0000256" key="2">
    <source>
        <dbReference type="ARBA" id="ARBA00022729"/>
    </source>
</evidence>
<dbReference type="GO" id="GO:0004180">
    <property type="term" value="F:carboxypeptidase activity"/>
    <property type="evidence" value="ECO:0007669"/>
    <property type="project" value="UniProtKB-KW"/>
</dbReference>
<feature type="binding site" evidence="9">
    <location>
        <position position="327"/>
    </location>
    <ligand>
        <name>Zn(2+)</name>
        <dbReference type="ChEBI" id="CHEBI:29105"/>
        <label>2</label>
        <note>catalytic</note>
    </ligand>
</feature>
<feature type="binding site" evidence="6">
    <location>
        <position position="145"/>
    </location>
    <ligand>
        <name>chloride</name>
        <dbReference type="ChEBI" id="CHEBI:17996"/>
        <label>1</label>
    </ligand>
</feature>
<keyword evidence="11" id="KW-0482">Metalloprotease</keyword>
<dbReference type="PANTHER" id="PTHR10514">
    <property type="entry name" value="ANGIOTENSIN-CONVERTING ENZYME"/>
    <property type="match status" value="1"/>
</dbReference>
<feature type="disulfide bond" evidence="8">
    <location>
        <begin position="71"/>
        <end position="77"/>
    </location>
</feature>
<feature type="disulfide bond" evidence="8">
    <location>
        <begin position="445"/>
        <end position="457"/>
    </location>
</feature>
<feature type="binding site" evidence="6">
    <location>
        <position position="429"/>
    </location>
    <ligand>
        <name>chloride</name>
        <dbReference type="ChEBI" id="CHEBI:17996"/>
        <label>1</label>
    </ligand>
</feature>
<keyword evidence="11" id="KW-0645">Protease</keyword>
<comment type="caution">
    <text evidence="12">The sequence shown here is derived from an EMBL/GenBank/DDBJ whole genome shotgun (WGS) entry which is preliminary data.</text>
</comment>
<dbReference type="SUPFAM" id="SSF55486">
    <property type="entry name" value="Metalloproteases ('zincins'), catalytic domain"/>
    <property type="match status" value="1"/>
</dbReference>
<evidence type="ECO:0000256" key="1">
    <source>
        <dbReference type="ARBA" id="ARBA00008139"/>
    </source>
</evidence>
<dbReference type="GO" id="GO:0006508">
    <property type="term" value="P:proteolysis"/>
    <property type="evidence" value="ECO:0007669"/>
    <property type="project" value="UniProtKB-KW"/>
</dbReference>
<evidence type="ECO:0000256" key="3">
    <source>
        <dbReference type="ARBA" id="ARBA00023157"/>
    </source>
</evidence>
<proteinExistence type="inferred from homology"/>
<comment type="cofactor">
    <cofactor evidence="11">
        <name>Zn(2+)</name>
        <dbReference type="ChEBI" id="CHEBI:29105"/>
    </cofactor>
    <text evidence="11">Binds 1 zinc ion per subunit.</text>
</comment>
<feature type="non-terminal residue" evidence="12">
    <location>
        <position position="532"/>
    </location>
</feature>
<name>A0A8S3YJM1_9EUPU</name>
<dbReference type="PROSITE" id="PS52011">
    <property type="entry name" value="PEPTIDASE_M2"/>
    <property type="match status" value="1"/>
</dbReference>
<dbReference type="GO" id="GO:0008237">
    <property type="term" value="F:metallopeptidase activity"/>
    <property type="evidence" value="ECO:0007669"/>
    <property type="project" value="UniProtKB-KW"/>
</dbReference>
<dbReference type="EC" id="3.4.-.-" evidence="11"/>
<dbReference type="AlphaFoldDB" id="A0A8S3YJM1"/>
<evidence type="ECO:0000313" key="13">
    <source>
        <dbReference type="Proteomes" id="UP000678393"/>
    </source>
</evidence>
<dbReference type="GO" id="GO:0016020">
    <property type="term" value="C:membrane"/>
    <property type="evidence" value="ECO:0007669"/>
    <property type="project" value="InterPro"/>
</dbReference>
<keyword evidence="7 11" id="KW-0479">Metal-binding</keyword>
<reference evidence="12" key="1">
    <citation type="submission" date="2021-04" db="EMBL/GenBank/DDBJ databases">
        <authorList>
            <consortium name="Molecular Ecology Group"/>
        </authorList>
    </citation>
    <scope>NUCLEOTIDE SEQUENCE</scope>
</reference>
<feature type="binding site" evidence="7">
    <location>
        <position position="327"/>
    </location>
    <ligand>
        <name>Zn(2+)</name>
        <dbReference type="ChEBI" id="CHEBI:29105"/>
        <label>1</label>
        <note>catalytic</note>
    </ligand>
</feature>
<dbReference type="GO" id="GO:0008241">
    <property type="term" value="F:peptidyl-dipeptidase activity"/>
    <property type="evidence" value="ECO:0007669"/>
    <property type="project" value="InterPro"/>
</dbReference>
<accession>A0A8S3YJM1</accession>
<gene>
    <name evidence="12" type="ORF">CUNI_LOCUS2757</name>
</gene>
<feature type="glycosylation site" description="N-linked (GlcNAc...) asparagine; partial" evidence="5">
    <location>
        <position position="493"/>
    </location>
</feature>
<evidence type="ECO:0000256" key="11">
    <source>
        <dbReference type="RuleBase" id="RU361144"/>
    </source>
</evidence>
<evidence type="ECO:0000256" key="10">
    <source>
        <dbReference type="PROSITE-ProRule" id="PRU01355"/>
    </source>
</evidence>
<evidence type="ECO:0000256" key="7">
    <source>
        <dbReference type="PIRSR" id="PIRSR601548-3"/>
    </source>
</evidence>
<keyword evidence="2" id="KW-0732">Signal</keyword>